<dbReference type="RefSeq" id="WP_388623838.1">
    <property type="nucleotide sequence ID" value="NZ_JBIAUT010000001.1"/>
</dbReference>
<proteinExistence type="predicted"/>
<reference evidence="1 2" key="1">
    <citation type="submission" date="2024-10" db="EMBL/GenBank/DDBJ databases">
        <title>The Natural Products Discovery Center: Release of the First 8490 Sequenced Strains for Exploring Actinobacteria Biosynthetic Diversity.</title>
        <authorList>
            <person name="Kalkreuter E."/>
            <person name="Kautsar S.A."/>
            <person name="Yang D."/>
            <person name="Bader C.D."/>
            <person name="Teijaro C.N."/>
            <person name="Fluegel L."/>
            <person name="Davis C.M."/>
            <person name="Simpson J.R."/>
            <person name="Lauterbach L."/>
            <person name="Steele A.D."/>
            <person name="Gui C."/>
            <person name="Meng S."/>
            <person name="Li G."/>
            <person name="Viehrig K."/>
            <person name="Ye F."/>
            <person name="Su P."/>
            <person name="Kiefer A.F."/>
            <person name="Nichols A."/>
            <person name="Cepeda A.J."/>
            <person name="Yan W."/>
            <person name="Fan B."/>
            <person name="Jiang Y."/>
            <person name="Adhikari A."/>
            <person name="Zheng C.-J."/>
            <person name="Schuster L."/>
            <person name="Cowan T.M."/>
            <person name="Smanski M.J."/>
            <person name="Chevrette M.G."/>
            <person name="De Carvalho L.P.S."/>
            <person name="Shen B."/>
        </authorList>
    </citation>
    <scope>NUCLEOTIDE SEQUENCE [LARGE SCALE GENOMIC DNA]</scope>
    <source>
        <strain evidence="1 2">NPDC001650</strain>
    </source>
</reference>
<protein>
    <submittedName>
        <fullName evidence="1">Uncharacterized protein</fullName>
    </submittedName>
</protein>
<keyword evidence="2" id="KW-1185">Reference proteome</keyword>
<dbReference type="EMBL" id="JBIAUT010000001">
    <property type="protein sequence ID" value="MFF4215256.1"/>
    <property type="molecule type" value="Genomic_DNA"/>
</dbReference>
<sequence length="137" mass="15450">MLITEYRGATVNLKVSYGRSSRIRSWPENVRLPSHPSARTARPTAMRKALLECSRDKIASVGEENKEIGRLLVHMQGLGHSVLVPFELEQVELTVAEADLLIESGVFSKASDGRYWVPEIHRHGLGFNSERRARALW</sequence>
<organism evidence="1 2">
    <name type="scientific">Streptomyces nondiastaticus</name>
    <dbReference type="NCBI Taxonomy" id="3154512"/>
    <lineage>
        <taxon>Bacteria</taxon>
        <taxon>Bacillati</taxon>
        <taxon>Actinomycetota</taxon>
        <taxon>Actinomycetes</taxon>
        <taxon>Kitasatosporales</taxon>
        <taxon>Streptomycetaceae</taxon>
        <taxon>Streptomyces</taxon>
    </lineage>
</organism>
<evidence type="ECO:0000313" key="1">
    <source>
        <dbReference type="EMBL" id="MFF4215256.1"/>
    </source>
</evidence>
<accession>A0ABW6TRM2</accession>
<comment type="caution">
    <text evidence="1">The sequence shown here is derived from an EMBL/GenBank/DDBJ whole genome shotgun (WGS) entry which is preliminary data.</text>
</comment>
<gene>
    <name evidence="1" type="ORF">ACFYZM_03095</name>
</gene>
<name>A0ABW6TRM2_9ACTN</name>
<dbReference type="Proteomes" id="UP001602123">
    <property type="component" value="Unassembled WGS sequence"/>
</dbReference>
<evidence type="ECO:0000313" key="2">
    <source>
        <dbReference type="Proteomes" id="UP001602123"/>
    </source>
</evidence>